<reference evidence="6 7" key="1">
    <citation type="submission" date="2019-03" db="EMBL/GenBank/DDBJ databases">
        <title>Three New Species of Nocardioides, Nocardioides euryhalodurans sp. nov., Nocardioides seonyuensis sp. nov. and Nocardioides eburneoflavus sp. nov. Iolated from Soil.</title>
        <authorList>
            <person name="Roh S.G."/>
            <person name="Lee C."/>
            <person name="Kim M.-K."/>
            <person name="Kim S.B."/>
        </authorList>
    </citation>
    <scope>NUCLEOTIDE SEQUENCE [LARGE SCALE GENOMIC DNA]</scope>
    <source>
        <strain evidence="6 7">MMS17-SY207-3</strain>
    </source>
</reference>
<evidence type="ECO:0000313" key="6">
    <source>
        <dbReference type="EMBL" id="QBX57583.1"/>
    </source>
</evidence>
<feature type="transmembrane region" description="Helical" evidence="4">
    <location>
        <begin position="26"/>
        <end position="46"/>
    </location>
</feature>
<keyword evidence="4" id="KW-1133">Transmembrane helix</keyword>
<sequence length="184" mass="19303">MVEAASGVPNPLGVLPASWSDELDAAAVWLLQAPLLLAGVVIAVRLRRPAERAGLRWLLGGALGFAVLAGIGHSLLPSAADALDVLGALVLGGGLAVALLHRSAPAAASTSSQVEYDDERLSALSAREREVLALVAEGLTNRQIAERLFISPVTARNHVSRILTKLDLENRTQAATWLSRRAVD</sequence>
<evidence type="ECO:0000256" key="4">
    <source>
        <dbReference type="SAM" id="Phobius"/>
    </source>
</evidence>
<dbReference type="EMBL" id="CP038436">
    <property type="protein sequence ID" value="QBX57583.1"/>
    <property type="molecule type" value="Genomic_DNA"/>
</dbReference>
<gene>
    <name evidence="6" type="ORF">EXE58_11940</name>
</gene>
<dbReference type="PANTHER" id="PTHR44688:SF16">
    <property type="entry name" value="DNA-BINDING TRANSCRIPTIONAL ACTIVATOR DEVR_DOSR"/>
    <property type="match status" value="1"/>
</dbReference>
<dbReference type="SUPFAM" id="SSF46894">
    <property type="entry name" value="C-terminal effector domain of the bipartite response regulators"/>
    <property type="match status" value="1"/>
</dbReference>
<name>A0A4P7IKU2_9ACTN</name>
<keyword evidence="7" id="KW-1185">Reference proteome</keyword>
<dbReference type="SMART" id="SM00421">
    <property type="entry name" value="HTH_LUXR"/>
    <property type="match status" value="1"/>
</dbReference>
<dbReference type="InterPro" id="IPR016032">
    <property type="entry name" value="Sig_transdc_resp-reg_C-effctor"/>
</dbReference>
<keyword evidence="4" id="KW-0472">Membrane</keyword>
<feature type="transmembrane region" description="Helical" evidence="4">
    <location>
        <begin position="58"/>
        <end position="76"/>
    </location>
</feature>
<dbReference type="Gene3D" id="1.10.10.10">
    <property type="entry name" value="Winged helix-like DNA-binding domain superfamily/Winged helix DNA-binding domain"/>
    <property type="match status" value="1"/>
</dbReference>
<evidence type="ECO:0000256" key="2">
    <source>
        <dbReference type="ARBA" id="ARBA00023125"/>
    </source>
</evidence>
<keyword evidence="3" id="KW-0804">Transcription</keyword>
<organism evidence="6 7">
    <name type="scientific">Nocardioides seonyuensis</name>
    <dbReference type="NCBI Taxonomy" id="2518371"/>
    <lineage>
        <taxon>Bacteria</taxon>
        <taxon>Bacillati</taxon>
        <taxon>Actinomycetota</taxon>
        <taxon>Actinomycetes</taxon>
        <taxon>Propionibacteriales</taxon>
        <taxon>Nocardioidaceae</taxon>
        <taxon>Nocardioides</taxon>
    </lineage>
</organism>
<proteinExistence type="predicted"/>
<evidence type="ECO:0000256" key="3">
    <source>
        <dbReference type="ARBA" id="ARBA00023163"/>
    </source>
</evidence>
<dbReference type="InterPro" id="IPR000792">
    <property type="entry name" value="Tscrpt_reg_LuxR_C"/>
</dbReference>
<evidence type="ECO:0000259" key="5">
    <source>
        <dbReference type="PROSITE" id="PS50043"/>
    </source>
</evidence>
<dbReference type="GO" id="GO:0003677">
    <property type="term" value="F:DNA binding"/>
    <property type="evidence" value="ECO:0007669"/>
    <property type="project" value="UniProtKB-KW"/>
</dbReference>
<dbReference type="InterPro" id="IPR036388">
    <property type="entry name" value="WH-like_DNA-bd_sf"/>
</dbReference>
<dbReference type="Pfam" id="PF00196">
    <property type="entry name" value="GerE"/>
    <property type="match status" value="1"/>
</dbReference>
<dbReference type="AlphaFoldDB" id="A0A4P7IKU2"/>
<dbReference type="KEGG" id="nsn:EXE58_11940"/>
<dbReference type="Proteomes" id="UP000294853">
    <property type="component" value="Chromosome"/>
</dbReference>
<dbReference type="PROSITE" id="PS50043">
    <property type="entry name" value="HTH_LUXR_2"/>
    <property type="match status" value="1"/>
</dbReference>
<evidence type="ECO:0000256" key="1">
    <source>
        <dbReference type="ARBA" id="ARBA00023015"/>
    </source>
</evidence>
<dbReference type="CDD" id="cd06170">
    <property type="entry name" value="LuxR_C_like"/>
    <property type="match status" value="1"/>
</dbReference>
<keyword evidence="4" id="KW-0812">Transmembrane</keyword>
<keyword evidence="1" id="KW-0805">Transcription regulation</keyword>
<dbReference type="PANTHER" id="PTHR44688">
    <property type="entry name" value="DNA-BINDING TRANSCRIPTIONAL ACTIVATOR DEVR_DOSR"/>
    <property type="match status" value="1"/>
</dbReference>
<feature type="domain" description="HTH luxR-type" evidence="5">
    <location>
        <begin position="117"/>
        <end position="182"/>
    </location>
</feature>
<feature type="transmembrane region" description="Helical" evidence="4">
    <location>
        <begin position="82"/>
        <end position="100"/>
    </location>
</feature>
<dbReference type="GO" id="GO:0006355">
    <property type="term" value="P:regulation of DNA-templated transcription"/>
    <property type="evidence" value="ECO:0007669"/>
    <property type="project" value="InterPro"/>
</dbReference>
<protein>
    <submittedName>
        <fullName evidence="6">LuxR family transcriptional regulator</fullName>
    </submittedName>
</protein>
<accession>A0A4P7IKU2</accession>
<dbReference type="OrthoDB" id="3197423at2"/>
<dbReference type="PRINTS" id="PR00038">
    <property type="entry name" value="HTHLUXR"/>
</dbReference>
<keyword evidence="2" id="KW-0238">DNA-binding</keyword>
<evidence type="ECO:0000313" key="7">
    <source>
        <dbReference type="Proteomes" id="UP000294853"/>
    </source>
</evidence>